<dbReference type="InterPro" id="IPR001774">
    <property type="entry name" value="DSL"/>
</dbReference>
<keyword evidence="1" id="KW-0217">Developmental protein</keyword>
<name>A0A0N5B8E8_STREA</name>
<evidence type="ECO:0000256" key="4">
    <source>
        <dbReference type="ARBA" id="ARBA00023157"/>
    </source>
</evidence>
<evidence type="ECO:0000256" key="3">
    <source>
        <dbReference type="ARBA" id="ARBA00022737"/>
    </source>
</evidence>
<keyword evidence="2" id="KW-0245">EGF-like domain</keyword>
<evidence type="ECO:0000256" key="6">
    <source>
        <dbReference type="SAM" id="SignalP"/>
    </source>
</evidence>
<reference evidence="9" key="1">
    <citation type="submission" date="2017-02" db="UniProtKB">
        <authorList>
            <consortium name="WormBaseParasite"/>
        </authorList>
    </citation>
    <scope>IDENTIFICATION</scope>
</reference>
<keyword evidence="8" id="KW-1185">Reference proteome</keyword>
<protein>
    <submittedName>
        <fullName evidence="9">DSL domain-containing protein</fullName>
    </submittedName>
</protein>
<dbReference type="GO" id="GO:0007154">
    <property type="term" value="P:cell communication"/>
    <property type="evidence" value="ECO:0007669"/>
    <property type="project" value="InterPro"/>
</dbReference>
<dbReference type="WBParaSite" id="SPAL_0000232100.1">
    <property type="protein sequence ID" value="SPAL_0000232100.1"/>
    <property type="gene ID" value="SPAL_0000232100"/>
</dbReference>
<evidence type="ECO:0000256" key="2">
    <source>
        <dbReference type="ARBA" id="ARBA00022536"/>
    </source>
</evidence>
<dbReference type="Pfam" id="PF01414">
    <property type="entry name" value="DSL"/>
    <property type="match status" value="1"/>
</dbReference>
<evidence type="ECO:0000313" key="9">
    <source>
        <dbReference type="WBParaSite" id="SPAL_0000232100.1"/>
    </source>
</evidence>
<dbReference type="GO" id="GO:0016020">
    <property type="term" value="C:membrane"/>
    <property type="evidence" value="ECO:0007669"/>
    <property type="project" value="InterPro"/>
</dbReference>
<evidence type="ECO:0000313" key="8">
    <source>
        <dbReference type="Proteomes" id="UP000046392"/>
    </source>
</evidence>
<dbReference type="Proteomes" id="UP000046392">
    <property type="component" value="Unplaced"/>
</dbReference>
<keyword evidence="5" id="KW-1133">Transmembrane helix</keyword>
<keyword evidence="3" id="KW-0677">Repeat</keyword>
<organism evidence="8 9">
    <name type="scientific">Strongyloides papillosus</name>
    <name type="common">Intestinal threadworm</name>
    <dbReference type="NCBI Taxonomy" id="174720"/>
    <lineage>
        <taxon>Eukaryota</taxon>
        <taxon>Metazoa</taxon>
        <taxon>Ecdysozoa</taxon>
        <taxon>Nematoda</taxon>
        <taxon>Chromadorea</taxon>
        <taxon>Rhabditida</taxon>
        <taxon>Tylenchina</taxon>
        <taxon>Panagrolaimomorpha</taxon>
        <taxon>Strongyloidoidea</taxon>
        <taxon>Strongyloididae</taxon>
        <taxon>Strongyloides</taxon>
    </lineage>
</organism>
<proteinExistence type="predicted"/>
<evidence type="ECO:0000256" key="5">
    <source>
        <dbReference type="SAM" id="Phobius"/>
    </source>
</evidence>
<feature type="signal peptide" evidence="6">
    <location>
        <begin position="1"/>
        <end position="20"/>
    </location>
</feature>
<evidence type="ECO:0000256" key="1">
    <source>
        <dbReference type="ARBA" id="ARBA00022473"/>
    </source>
</evidence>
<dbReference type="Gene3D" id="2.10.25.10">
    <property type="entry name" value="Laminin"/>
    <property type="match status" value="1"/>
</dbReference>
<keyword evidence="6" id="KW-0732">Signal</keyword>
<dbReference type="AlphaFoldDB" id="A0A0N5B8E8"/>
<keyword evidence="5" id="KW-0812">Transmembrane</keyword>
<accession>A0A0N5B8E8</accession>
<keyword evidence="4" id="KW-1015">Disulfide bond</keyword>
<evidence type="ECO:0000259" key="7">
    <source>
        <dbReference type="Pfam" id="PF01414"/>
    </source>
</evidence>
<feature type="domain" description="DSL" evidence="7">
    <location>
        <begin position="141"/>
        <end position="177"/>
    </location>
</feature>
<sequence>MEEFKMLFMIVLSLLHTIIGQMNVEMEIVFNNKEYEQLCQNYTTNIHIIISVDPRNNDQNSKTVLAQYLTENLYKKRIKANFQGNWTNLSKTLHTVIQSQCPIMMLKDFVITIPQHLDSSGNIWKYPSYPSDINLTFNFTCISGSYGPTCTKFCESPLDSNLHCDSNGKLICNDGFKFRDEDKKYCIPICFESCNKSGGKCISPGVCLCNDRKAREDCQICEESCLINKGISNNNLISNSDCFYNGVSIPNNKIREFLCELVLCNNTKIHIIENVCTSNNCRVQKTMCSSVKECVPFEKYPDYCLSGPCSMKKKQYFCDMISSNCTECLSFTKWISEGMKRKTKNNLYFILNDSPIENKIKFSDFIREIFLLLQKAEMFDIFINFDKIIVNKMNVLVLSIYSPSTSEKEAKNQVEGILRFSQNRSLVMRRFNKYDLVEEKFQKESITKDEATMSVFFSILSYNYIFFGIFIFFGLLICIFIFFIILLLRPLFCSREKLNNVDILVVSGPVISEEKRHLIRIKSILRNNSPPPKYKEKETTTL</sequence>
<keyword evidence="5" id="KW-0472">Membrane</keyword>
<feature type="transmembrane region" description="Helical" evidence="5">
    <location>
        <begin position="464"/>
        <end position="488"/>
    </location>
</feature>
<feature type="chain" id="PRO_5005894125" evidence="6">
    <location>
        <begin position="21"/>
        <end position="542"/>
    </location>
</feature>